<dbReference type="Proteomes" id="UP000179540">
    <property type="component" value="Unassembled WGS sequence"/>
</dbReference>
<proteinExistence type="predicted"/>
<evidence type="ECO:0000313" key="1">
    <source>
        <dbReference type="EMBL" id="OIJ35657.1"/>
    </source>
</evidence>
<dbReference type="AlphaFoldDB" id="A0A1S2MZ66"/>
<gene>
    <name evidence="1" type="ORF">BK826_06320</name>
</gene>
<dbReference type="PANTHER" id="PTHR36974:SF1">
    <property type="entry name" value="DOXX FAMILY MEMBRANE PROTEIN"/>
    <property type="match status" value="1"/>
</dbReference>
<name>A0A1S2MZ66_9MICC</name>
<protein>
    <recommendedName>
        <fullName evidence="3">DoxX family protein</fullName>
    </recommendedName>
</protein>
<dbReference type="EMBL" id="MODZ01000007">
    <property type="protein sequence ID" value="OIJ35657.1"/>
    <property type="molecule type" value="Genomic_DNA"/>
</dbReference>
<evidence type="ECO:0000313" key="2">
    <source>
        <dbReference type="Proteomes" id="UP000179540"/>
    </source>
</evidence>
<comment type="caution">
    <text evidence="1">The sequence shown here is derived from an EMBL/GenBank/DDBJ whole genome shotgun (WGS) entry which is preliminary data.</text>
</comment>
<evidence type="ECO:0008006" key="3">
    <source>
        <dbReference type="Google" id="ProtNLM"/>
    </source>
</evidence>
<dbReference type="PANTHER" id="PTHR36974">
    <property type="entry name" value="MEMBRANE PROTEIN-RELATED"/>
    <property type="match status" value="1"/>
</dbReference>
<reference evidence="1 2" key="1">
    <citation type="submission" date="2016-10" db="EMBL/GenBank/DDBJ databases">
        <title>Draft genome sequence of strain LCT isolated from the Shenzhou X spacecraft of China.</title>
        <authorList>
            <person name="Huang B."/>
        </authorList>
    </citation>
    <scope>NUCLEOTIDE SEQUENCE [LARGE SCALE GENOMIC DNA]</scope>
    <source>
        <strain evidence="1 2">LCT-H5</strain>
    </source>
</reference>
<sequence length="105" mass="11038">MGLLHVIRPGAFDTLIPPALPGPAQAWTYGSGVAELSVAALLAAPAARRIGGWAAVGLYLAVWPGNVQMAWDARHASPTRRIITLARLPLQLPMIRAGLRVARGA</sequence>
<organism evidence="1 2">
    <name type="scientific">Rothia kristinae</name>
    <dbReference type="NCBI Taxonomy" id="37923"/>
    <lineage>
        <taxon>Bacteria</taxon>
        <taxon>Bacillati</taxon>
        <taxon>Actinomycetota</taxon>
        <taxon>Actinomycetes</taxon>
        <taxon>Micrococcales</taxon>
        <taxon>Micrococcaceae</taxon>
        <taxon>Rothia</taxon>
    </lineage>
</organism>
<accession>A0A1S2MZ66</accession>